<gene>
    <name evidence="2" type="ORF">DFR46_0532</name>
</gene>
<keyword evidence="3" id="KW-1185">Reference proteome</keyword>
<dbReference type="AlphaFoldDB" id="A0A3D9FDA0"/>
<evidence type="ECO:0000256" key="1">
    <source>
        <dbReference type="SAM" id="MobiDB-lite"/>
    </source>
</evidence>
<proteinExistence type="predicted"/>
<feature type="region of interest" description="Disordered" evidence="1">
    <location>
        <begin position="97"/>
        <end position="129"/>
    </location>
</feature>
<evidence type="ECO:0000313" key="3">
    <source>
        <dbReference type="Proteomes" id="UP000256310"/>
    </source>
</evidence>
<dbReference type="Proteomes" id="UP000256310">
    <property type="component" value="Unassembled WGS sequence"/>
</dbReference>
<protein>
    <recommendedName>
        <fullName evidence="4">DUF3618 domain-containing protein</fullName>
    </recommendedName>
</protein>
<dbReference type="EMBL" id="QRDP01000004">
    <property type="protein sequence ID" value="RED15537.1"/>
    <property type="molecule type" value="Genomic_DNA"/>
</dbReference>
<sequence length="129" mass="13873">MKSAADRLHEARRAEREARARWLGTLSTAQARFAPDAIAKDAMEQVRESAGEAADKLSGAVRKRPGTIAAVGAAIGLFLFRKPIAAAVRTRIDRRKKAKAGIRSLTKERQSGQGPIADPTPKSALTEEV</sequence>
<dbReference type="RefSeq" id="WP_116235045.1">
    <property type="nucleotide sequence ID" value="NZ_QRDP01000004.1"/>
</dbReference>
<comment type="caution">
    <text evidence="2">The sequence shown here is derived from an EMBL/GenBank/DDBJ whole genome shotgun (WGS) entry which is preliminary data.</text>
</comment>
<evidence type="ECO:0000313" key="2">
    <source>
        <dbReference type="EMBL" id="RED15537.1"/>
    </source>
</evidence>
<organism evidence="2 3">
    <name type="scientific">Parasphingopyxis lamellibrachiae</name>
    <dbReference type="NCBI Taxonomy" id="680125"/>
    <lineage>
        <taxon>Bacteria</taxon>
        <taxon>Pseudomonadati</taxon>
        <taxon>Pseudomonadota</taxon>
        <taxon>Alphaproteobacteria</taxon>
        <taxon>Sphingomonadales</taxon>
        <taxon>Sphingomonadaceae</taxon>
        <taxon>Parasphingopyxis</taxon>
    </lineage>
</organism>
<evidence type="ECO:0008006" key="4">
    <source>
        <dbReference type="Google" id="ProtNLM"/>
    </source>
</evidence>
<accession>A0A3D9FDA0</accession>
<reference evidence="2 3" key="1">
    <citation type="submission" date="2018-07" db="EMBL/GenBank/DDBJ databases">
        <title>Genomic Encyclopedia of Type Strains, Phase IV (KMG-IV): sequencing the most valuable type-strain genomes for metagenomic binning, comparative biology and taxonomic classification.</title>
        <authorList>
            <person name="Goeker M."/>
        </authorList>
    </citation>
    <scope>NUCLEOTIDE SEQUENCE [LARGE SCALE GENOMIC DNA]</scope>
    <source>
        <strain evidence="2 3">DSM 26725</strain>
    </source>
</reference>
<name>A0A3D9FDA0_9SPHN</name>